<comment type="caution">
    <text evidence="3">The sequence shown here is derived from an EMBL/GenBank/DDBJ whole genome shotgun (WGS) entry which is preliminary data.</text>
</comment>
<evidence type="ECO:0000256" key="1">
    <source>
        <dbReference type="SAM" id="SignalP"/>
    </source>
</evidence>
<reference evidence="3 4" key="1">
    <citation type="submission" date="2018-01" db="EMBL/GenBank/DDBJ databases">
        <authorList>
            <person name="Paulsen S."/>
            <person name="Gram L.K."/>
        </authorList>
    </citation>
    <scope>NUCLEOTIDE SEQUENCE [LARGE SCALE GENOMIC DNA]</scope>
    <source>
        <strain evidence="3 4">S2676</strain>
    </source>
</reference>
<gene>
    <name evidence="3" type="ORF">CWB99_15310</name>
</gene>
<organism evidence="3 4">
    <name type="scientific">Pseudoalteromonas rubra</name>
    <dbReference type="NCBI Taxonomy" id="43658"/>
    <lineage>
        <taxon>Bacteria</taxon>
        <taxon>Pseudomonadati</taxon>
        <taxon>Pseudomonadota</taxon>
        <taxon>Gammaproteobacteria</taxon>
        <taxon>Alteromonadales</taxon>
        <taxon>Pseudoalteromonadaceae</taxon>
        <taxon>Pseudoalteromonas</taxon>
    </lineage>
</organism>
<evidence type="ECO:0000313" key="3">
    <source>
        <dbReference type="EMBL" id="TMP27364.1"/>
    </source>
</evidence>
<dbReference type="InterPro" id="IPR029045">
    <property type="entry name" value="ClpP/crotonase-like_dom_sf"/>
</dbReference>
<dbReference type="Gene3D" id="3.90.226.10">
    <property type="entry name" value="2-enoyl-CoA Hydratase, Chain A, domain 1"/>
    <property type="match status" value="1"/>
</dbReference>
<dbReference type="SUPFAM" id="SSF52096">
    <property type="entry name" value="ClpP/crotonase"/>
    <property type="match status" value="1"/>
</dbReference>
<accession>A0A5S3WKW0</accession>
<reference evidence="4" key="2">
    <citation type="submission" date="2019-06" db="EMBL/GenBank/DDBJ databases">
        <title>Co-occurence of chitin degradation, pigmentation and bioactivity in marine Pseudoalteromonas.</title>
        <authorList>
            <person name="Sonnenschein E.C."/>
            <person name="Bech P.K."/>
        </authorList>
    </citation>
    <scope>NUCLEOTIDE SEQUENCE [LARGE SCALE GENOMIC DNA]</scope>
    <source>
        <strain evidence="4">S2676</strain>
    </source>
</reference>
<name>A0A5S3WKW0_9GAMM</name>
<dbReference type="Pfam" id="PF03572">
    <property type="entry name" value="Peptidase_S41"/>
    <property type="match status" value="1"/>
</dbReference>
<feature type="signal peptide" evidence="1">
    <location>
        <begin position="1"/>
        <end position="26"/>
    </location>
</feature>
<proteinExistence type="predicted"/>
<feature type="chain" id="PRO_5024460744" description="Tail specific protease domain-containing protein" evidence="1">
    <location>
        <begin position="27"/>
        <end position="586"/>
    </location>
</feature>
<dbReference type="EMBL" id="PNCI01000035">
    <property type="protein sequence ID" value="TMP27364.1"/>
    <property type="molecule type" value="Genomic_DNA"/>
</dbReference>
<dbReference type="RefSeq" id="WP_138549748.1">
    <property type="nucleotide sequence ID" value="NZ_PNCH01000003.1"/>
</dbReference>
<dbReference type="InterPro" id="IPR005151">
    <property type="entry name" value="Tail-specific_protease"/>
</dbReference>
<dbReference type="GO" id="GO:0006508">
    <property type="term" value="P:proteolysis"/>
    <property type="evidence" value="ECO:0007669"/>
    <property type="project" value="InterPro"/>
</dbReference>
<evidence type="ECO:0000259" key="2">
    <source>
        <dbReference type="Pfam" id="PF03572"/>
    </source>
</evidence>
<dbReference type="AlphaFoldDB" id="A0A5S3WKW0"/>
<keyword evidence="1" id="KW-0732">Signal</keyword>
<dbReference type="OrthoDB" id="8365150at2"/>
<dbReference type="GO" id="GO:0008236">
    <property type="term" value="F:serine-type peptidase activity"/>
    <property type="evidence" value="ECO:0007669"/>
    <property type="project" value="InterPro"/>
</dbReference>
<dbReference type="Proteomes" id="UP000310249">
    <property type="component" value="Unassembled WGS sequence"/>
</dbReference>
<protein>
    <recommendedName>
        <fullName evidence="2">Tail specific protease domain-containing protein</fullName>
    </recommendedName>
</protein>
<feature type="domain" description="Tail specific protease" evidence="2">
    <location>
        <begin position="393"/>
        <end position="561"/>
    </location>
</feature>
<evidence type="ECO:0000313" key="4">
    <source>
        <dbReference type="Proteomes" id="UP000310249"/>
    </source>
</evidence>
<sequence length="586" mass="66447">MTYNIQEKMLPAALLLSVLSAPQAKANDETTLLKERYQQALPNIQEFSELVHRVRYFYPNAANSETQWDYFLRHSIREMVKQPEALQLSFALQQLKTVTPLLTTNQSSLPVPGVTDSVNTWYNFGARDYRFYTRRLISGDYQTLSNEGFFPPTPVYTDRYDGIPLYWPLYLPREQANSGSAYTQQEEQVSLEDPATCMAALSSIWAELTHFWPYFEQVDVDWANSHPRLLGACLKDSQRRTHIMRQTFTKLQDNHLWIGQPKQYRDVQGYSLPISLDYIDDKVIVTNRTPYLTLQVNIGDELLAIEGTDARQLVNSLKDITFTSEHIANSAAARSLPFMYGEPKLIDLTFRTTQGRVINTTTASIHRDVMGPYDRDDTYGPLLRHLDNGVVVFRAVDVTTQEQLQQARDVLQNAQAIVLDMRGYPSNLWFTRSALSLFTDRYTRTGPFVIETQRLPNRALPYQEDIPLTLEDTPKLIDAPVVALSDRTNISAGEHVLQWIQAMNIPIVGEVTMGINGDIMTGSVFGGFQNGGISYKYTGLRADQLNGDKLIGVGIQPDVKVSQTQASIAQKDDIILRKALEVLEQL</sequence>